<dbReference type="InterPro" id="IPR011877">
    <property type="entry name" value="Ribokinase"/>
</dbReference>
<dbReference type="GO" id="GO:0046872">
    <property type="term" value="F:metal ion binding"/>
    <property type="evidence" value="ECO:0007669"/>
    <property type="project" value="UniProtKB-KW"/>
</dbReference>
<comment type="function">
    <text evidence="9">Catalyzes the phosphorylation of ribose at O-5 in a reaction requiring ATP and magnesium. The resulting D-ribose-5-phosphate can then be used either for sythesis of nucleotides, histidine, and tryptophan, or as a component of the pentose phosphate pathway.</text>
</comment>
<organism evidence="11 13">
    <name type="scientific">Listeria immobilis</name>
    <dbReference type="NCBI Taxonomy" id="2713502"/>
    <lineage>
        <taxon>Bacteria</taxon>
        <taxon>Bacillati</taxon>
        <taxon>Bacillota</taxon>
        <taxon>Bacilli</taxon>
        <taxon>Bacillales</taxon>
        <taxon>Listeriaceae</taxon>
        <taxon>Listeria</taxon>
    </lineage>
</organism>
<keyword evidence="6 9" id="KW-0460">Magnesium</keyword>
<comment type="subunit">
    <text evidence="9">Homodimer.</text>
</comment>
<feature type="binding site" evidence="9">
    <location>
        <position position="234"/>
    </location>
    <ligand>
        <name>K(+)</name>
        <dbReference type="ChEBI" id="CHEBI:29103"/>
    </ligand>
</feature>
<dbReference type="EC" id="2.7.1.15" evidence="9"/>
<feature type="binding site" evidence="9">
    <location>
        <position position="135"/>
    </location>
    <ligand>
        <name>substrate</name>
    </ligand>
</feature>
<dbReference type="InterPro" id="IPR029056">
    <property type="entry name" value="Ribokinase-like"/>
</dbReference>
<comment type="catalytic activity">
    <reaction evidence="9">
        <text>D-ribose + ATP = D-ribose 5-phosphate + ADP + H(+)</text>
        <dbReference type="Rhea" id="RHEA:13697"/>
        <dbReference type="ChEBI" id="CHEBI:15378"/>
        <dbReference type="ChEBI" id="CHEBI:30616"/>
        <dbReference type="ChEBI" id="CHEBI:47013"/>
        <dbReference type="ChEBI" id="CHEBI:78346"/>
        <dbReference type="ChEBI" id="CHEBI:456216"/>
        <dbReference type="EC" id="2.7.1.15"/>
    </reaction>
</comment>
<comment type="similarity">
    <text evidence="9">Belongs to the carbohydrate kinase PfkB family. Ribokinase subfamily.</text>
</comment>
<evidence type="ECO:0000256" key="3">
    <source>
        <dbReference type="ARBA" id="ARBA00022741"/>
    </source>
</evidence>
<feature type="binding site" evidence="9">
    <location>
        <position position="269"/>
    </location>
    <ligand>
        <name>K(+)</name>
        <dbReference type="ChEBI" id="CHEBI:29103"/>
    </ligand>
</feature>
<keyword evidence="1 9" id="KW-0808">Transferase</keyword>
<evidence type="ECO:0000256" key="5">
    <source>
        <dbReference type="ARBA" id="ARBA00022840"/>
    </source>
</evidence>
<dbReference type="AlphaFoldDB" id="A0A7X0X503"/>
<evidence type="ECO:0000259" key="10">
    <source>
        <dbReference type="Pfam" id="PF00294"/>
    </source>
</evidence>
<dbReference type="EMBL" id="JAASTW010000001">
    <property type="protein sequence ID" value="MBC1487513.1"/>
    <property type="molecule type" value="Genomic_DNA"/>
</dbReference>
<evidence type="ECO:0000256" key="6">
    <source>
        <dbReference type="ARBA" id="ARBA00022842"/>
    </source>
</evidence>
<dbReference type="InterPro" id="IPR011611">
    <property type="entry name" value="PfkB_dom"/>
</dbReference>
<evidence type="ECO:0000256" key="1">
    <source>
        <dbReference type="ARBA" id="ARBA00022679"/>
    </source>
</evidence>
<keyword evidence="8 9" id="KW-0119">Carbohydrate metabolism</keyword>
<feature type="active site" description="Proton acceptor" evidence="9">
    <location>
        <position position="240"/>
    </location>
</feature>
<feature type="binding site" evidence="9">
    <location>
        <position position="272"/>
    </location>
    <ligand>
        <name>K(+)</name>
        <dbReference type="ChEBI" id="CHEBI:29103"/>
    </ligand>
</feature>
<accession>A0A7X0X503</accession>
<feature type="binding site" evidence="9">
    <location>
        <position position="236"/>
    </location>
    <ligand>
        <name>K(+)</name>
        <dbReference type="ChEBI" id="CHEBI:29103"/>
    </ligand>
</feature>
<dbReference type="GO" id="GO:0004747">
    <property type="term" value="F:ribokinase activity"/>
    <property type="evidence" value="ECO:0007669"/>
    <property type="project" value="UniProtKB-UniRule"/>
</dbReference>
<comment type="subcellular location">
    <subcellularLocation>
        <location evidence="9">Cytoplasm</location>
    </subcellularLocation>
</comment>
<evidence type="ECO:0000256" key="8">
    <source>
        <dbReference type="ARBA" id="ARBA00023277"/>
    </source>
</evidence>
<evidence type="ECO:0000313" key="11">
    <source>
        <dbReference type="EMBL" id="MBC1487513.1"/>
    </source>
</evidence>
<keyword evidence="3 9" id="KW-0547">Nucleotide-binding</keyword>
<keyword evidence="2 9" id="KW-0479">Metal-binding</keyword>
<comment type="caution">
    <text evidence="9">Lacks conserved residue(s) required for the propagation of feature annotation.</text>
</comment>
<dbReference type="PANTHER" id="PTHR10584:SF166">
    <property type="entry name" value="RIBOKINASE"/>
    <property type="match status" value="1"/>
</dbReference>
<keyword evidence="4 9" id="KW-0418">Kinase</keyword>
<dbReference type="Proteomes" id="UP000561617">
    <property type="component" value="Unassembled WGS sequence"/>
</dbReference>
<evidence type="ECO:0000256" key="9">
    <source>
        <dbReference type="HAMAP-Rule" id="MF_01987"/>
    </source>
</evidence>
<dbReference type="HAMAP" id="MF_01987">
    <property type="entry name" value="Ribokinase"/>
    <property type="match status" value="1"/>
</dbReference>
<keyword evidence="5 9" id="KW-0067">ATP-binding</keyword>
<dbReference type="GO" id="GO:0005524">
    <property type="term" value="F:ATP binding"/>
    <property type="evidence" value="ECO:0007669"/>
    <property type="project" value="UniProtKB-UniRule"/>
</dbReference>
<protein>
    <recommendedName>
        <fullName evidence="9">Ribokinase</fullName>
        <shortName evidence="9">RK</shortName>
        <ecNumber evidence="9">2.7.1.15</ecNumber>
    </recommendedName>
</protein>
<feature type="binding site" evidence="9">
    <location>
        <position position="274"/>
    </location>
    <ligand>
        <name>K(+)</name>
        <dbReference type="ChEBI" id="CHEBI:29103"/>
    </ligand>
</feature>
<keyword evidence="9" id="KW-0963">Cytoplasm</keyword>
<feature type="binding site" evidence="9">
    <location>
        <position position="240"/>
    </location>
    <ligand>
        <name>substrate</name>
    </ligand>
</feature>
<dbReference type="Gene3D" id="3.40.1190.20">
    <property type="match status" value="1"/>
</dbReference>
<evidence type="ECO:0000313" key="12">
    <source>
        <dbReference type="EMBL" id="MBC1509659.1"/>
    </source>
</evidence>
<feature type="binding site" evidence="9">
    <location>
        <begin position="39"/>
        <end position="43"/>
    </location>
    <ligand>
        <name>substrate</name>
    </ligand>
</feature>
<comment type="pathway">
    <text evidence="9">Carbohydrate metabolism; D-ribose degradation; D-ribose 5-phosphate from beta-D-ribopyranose: step 2/2.</text>
</comment>
<feature type="binding site" evidence="9">
    <location>
        <position position="179"/>
    </location>
    <ligand>
        <name>ATP</name>
        <dbReference type="ChEBI" id="CHEBI:30616"/>
    </ligand>
</feature>
<dbReference type="UniPathway" id="UPA00916">
    <property type="reaction ID" value="UER00889"/>
</dbReference>
<dbReference type="InterPro" id="IPR002139">
    <property type="entry name" value="Ribo/fructo_kinase"/>
</dbReference>
<dbReference type="RefSeq" id="WP_185344227.1">
    <property type="nucleotide sequence ID" value="NZ_JAASTU010000001.1"/>
</dbReference>
<evidence type="ECO:0000256" key="2">
    <source>
        <dbReference type="ARBA" id="ARBA00022723"/>
    </source>
</evidence>
<evidence type="ECO:0000313" key="14">
    <source>
        <dbReference type="Proteomes" id="UP000587800"/>
    </source>
</evidence>
<feature type="binding site" evidence="9">
    <location>
        <begin position="208"/>
        <end position="213"/>
    </location>
    <ligand>
        <name>ATP</name>
        <dbReference type="ChEBI" id="CHEBI:30616"/>
    </ligand>
</feature>
<dbReference type="GO" id="GO:0019303">
    <property type="term" value="P:D-ribose catabolic process"/>
    <property type="evidence" value="ECO:0007669"/>
    <property type="project" value="UniProtKB-UniRule"/>
</dbReference>
<proteinExistence type="inferred from homology"/>
<gene>
    <name evidence="9" type="primary">rbsK</name>
    <name evidence="11" type="ORF">HCJ38_00525</name>
    <name evidence="12" type="ORF">HCJ59_07100</name>
</gene>
<dbReference type="Proteomes" id="UP000587800">
    <property type="component" value="Unassembled WGS sequence"/>
</dbReference>
<feature type="binding site" evidence="9">
    <location>
        <begin position="11"/>
        <end position="13"/>
    </location>
    <ligand>
        <name>substrate</name>
    </ligand>
</feature>
<dbReference type="SUPFAM" id="SSF53613">
    <property type="entry name" value="Ribokinase-like"/>
    <property type="match status" value="1"/>
</dbReference>
<dbReference type="PRINTS" id="PR00990">
    <property type="entry name" value="RIBOKINASE"/>
</dbReference>
<comment type="activity regulation">
    <text evidence="9">Activated by a monovalent cation that binds near, but not in, the active site. The most likely occupant of the site in vivo is potassium. Ion binding induces a conformational change that may alter substrate affinity.</text>
</comment>
<keyword evidence="7 9" id="KW-0630">Potassium</keyword>
<sequence length="286" mass="30750">MSRIVVLGSCSIDYVVETEHQPQKGETIKGIEFQKYFGGKGANQAVAAKRFGGDVAFVGAVGNDEAGKQILANFKNEGIQTNFLKEVEASTGAAVITIIDGDNSIIYVPGANHQFTVTDFSSIFSDADIVLLQLELPKEIILDALTYCVENEITTILDPAPSELFSAEMFEKATYITPNEMEFSDIARKLRTTEKELLEKNPQKIILSKGAEGVSYFANGIQVNVPAEKVEAVDSTGAGDTFAGVFAATLLEGSFDQAVKWAVKASALSVKSKGAQTGMPTRMMLK</sequence>
<name>A0A7X0X503_9LIST</name>
<dbReference type="Pfam" id="PF00294">
    <property type="entry name" value="PfkB"/>
    <property type="match status" value="1"/>
</dbReference>
<evidence type="ECO:0000313" key="13">
    <source>
        <dbReference type="Proteomes" id="UP000561617"/>
    </source>
</evidence>
<dbReference type="GO" id="GO:0005829">
    <property type="term" value="C:cytosol"/>
    <property type="evidence" value="ECO:0007669"/>
    <property type="project" value="TreeGrafter"/>
</dbReference>
<evidence type="ECO:0000256" key="7">
    <source>
        <dbReference type="ARBA" id="ARBA00022958"/>
    </source>
</evidence>
<keyword evidence="14" id="KW-1185">Reference proteome</keyword>
<feature type="domain" description="Carbohydrate kinase PfkB" evidence="10">
    <location>
        <begin position="1"/>
        <end position="282"/>
    </location>
</feature>
<dbReference type="CDD" id="cd01174">
    <property type="entry name" value="ribokinase"/>
    <property type="match status" value="1"/>
</dbReference>
<comment type="cofactor">
    <cofactor evidence="9">
        <name>Mg(2+)</name>
        <dbReference type="ChEBI" id="CHEBI:18420"/>
    </cofactor>
    <text evidence="9">Requires a divalent cation, most likely magnesium in vivo, as an electrophilic catalyst to aid phosphoryl group transfer. It is the chelate of the metal and the nucleotide that is the actual substrate.</text>
</comment>
<reference evidence="13 14" key="1">
    <citation type="submission" date="2020-03" db="EMBL/GenBank/DDBJ databases">
        <title>Soil Listeria distribution.</title>
        <authorList>
            <person name="Liao J."/>
            <person name="Wiedmann M."/>
        </authorList>
    </citation>
    <scope>NUCLEOTIDE SEQUENCE [LARGE SCALE GENOMIC DNA]</scope>
    <source>
        <strain evidence="12 14">FSL L7-1515</strain>
        <strain evidence="11 13">FSL L7-1554</strain>
    </source>
</reference>
<dbReference type="EMBL" id="JAASUB010000007">
    <property type="protein sequence ID" value="MBC1509659.1"/>
    <property type="molecule type" value="Genomic_DNA"/>
</dbReference>
<feature type="binding site" evidence="9">
    <location>
        <begin position="239"/>
        <end position="240"/>
    </location>
    <ligand>
        <name>ATP</name>
        <dbReference type="ChEBI" id="CHEBI:30616"/>
    </ligand>
</feature>
<comment type="caution">
    <text evidence="11">The sequence shown here is derived from an EMBL/GenBank/DDBJ whole genome shotgun (WGS) entry which is preliminary data.</text>
</comment>
<evidence type="ECO:0000256" key="4">
    <source>
        <dbReference type="ARBA" id="ARBA00022777"/>
    </source>
</evidence>
<dbReference type="PANTHER" id="PTHR10584">
    <property type="entry name" value="SUGAR KINASE"/>
    <property type="match status" value="1"/>
</dbReference>